<reference evidence="2 3" key="1">
    <citation type="submission" date="2024-07" db="EMBL/GenBank/DDBJ databases">
        <authorList>
            <person name="Akdeniz Z."/>
        </authorList>
    </citation>
    <scope>NUCLEOTIDE SEQUENCE [LARGE SCALE GENOMIC DNA]</scope>
</reference>
<evidence type="ECO:0000313" key="3">
    <source>
        <dbReference type="Proteomes" id="UP001642409"/>
    </source>
</evidence>
<keyword evidence="3" id="KW-1185">Reference proteome</keyword>
<evidence type="ECO:0000313" key="2">
    <source>
        <dbReference type="EMBL" id="CAL6018449.1"/>
    </source>
</evidence>
<evidence type="ECO:0000256" key="1">
    <source>
        <dbReference type="SAM" id="Phobius"/>
    </source>
</evidence>
<name>A0ABP1IL32_9EUKA</name>
<sequence>MYVCLASNYTSEIFNALPLRLAAIPPNWYSYQFVVTSMLKSIGLRAVPNTIEIFPTNIVLALTALNKYDDMLPALKTYGEKLTLFMLTKLEFTAQAPKTMLAQLVQNPNTQQPEIFSRPATLPISATVPCDGEIVKFKSKLFNTALVALGIKIFNLNVVLTVTVLFNFEIILTWLIIIELPADTSDPEPMTWVPIWIFKLSKLL</sequence>
<accession>A0ABP1IL32</accession>
<dbReference type="EMBL" id="CAXDID020000080">
    <property type="protein sequence ID" value="CAL6018449.1"/>
    <property type="molecule type" value="Genomic_DNA"/>
</dbReference>
<protein>
    <submittedName>
        <fullName evidence="2">Hypothetical_protein</fullName>
    </submittedName>
</protein>
<dbReference type="Proteomes" id="UP001642409">
    <property type="component" value="Unassembled WGS sequence"/>
</dbReference>
<keyword evidence="1" id="KW-1133">Transmembrane helix</keyword>
<comment type="caution">
    <text evidence="2">The sequence shown here is derived from an EMBL/GenBank/DDBJ whole genome shotgun (WGS) entry which is preliminary data.</text>
</comment>
<organism evidence="2 3">
    <name type="scientific">Hexamita inflata</name>
    <dbReference type="NCBI Taxonomy" id="28002"/>
    <lineage>
        <taxon>Eukaryota</taxon>
        <taxon>Metamonada</taxon>
        <taxon>Diplomonadida</taxon>
        <taxon>Hexamitidae</taxon>
        <taxon>Hexamitinae</taxon>
        <taxon>Hexamita</taxon>
    </lineage>
</organism>
<proteinExistence type="predicted"/>
<feature type="transmembrane region" description="Helical" evidence="1">
    <location>
        <begin position="146"/>
        <end position="177"/>
    </location>
</feature>
<gene>
    <name evidence="2" type="ORF">HINF_LOCUS26476</name>
</gene>
<keyword evidence="1" id="KW-0472">Membrane</keyword>
<keyword evidence="1" id="KW-0812">Transmembrane</keyword>